<proteinExistence type="predicted"/>
<sequence>MTMDRAERAERASATLLRVSVVQTMVRDRVVRVTWKGRNDQYAFPTLLRKDVLIQLERVPERQAAVMAAIFVLEETLVQMIDGQI</sequence>
<evidence type="ECO:0000313" key="1">
    <source>
        <dbReference type="EMBL" id="CRY96232.1"/>
    </source>
</evidence>
<reference evidence="1" key="1">
    <citation type="submission" date="2015-06" db="EMBL/GenBank/DDBJ databases">
        <authorList>
            <person name="Joergensen T."/>
        </authorList>
    </citation>
    <scope>NUCLEOTIDE SEQUENCE</scope>
    <source>
        <strain evidence="1">RGFK1002</strain>
    </source>
</reference>
<dbReference type="AlphaFoldDB" id="A0A0H5QKA1"/>
<name>A0A0H5QKA1_9ZZZZ</name>
<accession>A0A0H5QKA1</accession>
<organism evidence="1">
    <name type="scientific">uncultured prokaryote</name>
    <dbReference type="NCBI Taxonomy" id="198431"/>
    <lineage>
        <taxon>unclassified sequences</taxon>
        <taxon>environmental samples</taxon>
    </lineage>
</organism>
<protein>
    <submittedName>
        <fullName evidence="1">Uncharacterized protein</fullName>
    </submittedName>
</protein>
<dbReference type="EMBL" id="LN853594">
    <property type="protein sequence ID" value="CRY96232.1"/>
    <property type="molecule type" value="Genomic_DNA"/>
</dbReference>
<reference evidence="1" key="2">
    <citation type="submission" date="2015-07" db="EMBL/GenBank/DDBJ databases">
        <title>Plasmids, circular viruses and viroids from rat gut.</title>
        <authorList>
            <person name="Jorgensen T.J."/>
            <person name="Hansen M.A."/>
            <person name="Xu Z."/>
            <person name="Tabak M.A."/>
            <person name="Sorensen S.J."/>
            <person name="Hansen L.H."/>
        </authorList>
    </citation>
    <scope>NUCLEOTIDE SEQUENCE</scope>
    <source>
        <strain evidence="1">RGFK1002</strain>
    </source>
</reference>